<evidence type="ECO:0000259" key="2">
    <source>
        <dbReference type="PROSITE" id="PS50192"/>
    </source>
</evidence>
<feature type="region of interest" description="Disordered" evidence="1">
    <location>
        <begin position="271"/>
        <end position="311"/>
    </location>
</feature>
<feature type="compositionally biased region" description="Basic and acidic residues" evidence="1">
    <location>
        <begin position="743"/>
        <end position="768"/>
    </location>
</feature>
<dbReference type="RefSeq" id="XP_025395495.1">
    <property type="nucleotide sequence ID" value="XM_025548340.1"/>
</dbReference>
<name>A0A317V6Q5_9EURO</name>
<feature type="domain" description="T-SNARE coiled-coil homology" evidence="2">
    <location>
        <begin position="466"/>
        <end position="528"/>
    </location>
</feature>
<feature type="compositionally biased region" description="Basic and acidic residues" evidence="1">
    <location>
        <begin position="590"/>
        <end position="603"/>
    </location>
</feature>
<dbReference type="EMBL" id="MSFL01000034">
    <property type="protein sequence ID" value="PWY69139.1"/>
    <property type="molecule type" value="Genomic_DNA"/>
</dbReference>
<dbReference type="Proteomes" id="UP000247233">
    <property type="component" value="Unassembled WGS sequence"/>
</dbReference>
<evidence type="ECO:0000256" key="1">
    <source>
        <dbReference type="SAM" id="MobiDB-lite"/>
    </source>
</evidence>
<feature type="compositionally biased region" description="Polar residues" evidence="1">
    <location>
        <begin position="865"/>
        <end position="901"/>
    </location>
</feature>
<feature type="compositionally biased region" description="Basic and acidic residues" evidence="1">
    <location>
        <begin position="652"/>
        <end position="661"/>
    </location>
</feature>
<feature type="compositionally biased region" description="Gly residues" evidence="1">
    <location>
        <begin position="221"/>
        <end position="234"/>
    </location>
</feature>
<keyword evidence="4" id="KW-1185">Reference proteome</keyword>
<proteinExistence type="predicted"/>
<dbReference type="OrthoDB" id="4339014at2759"/>
<dbReference type="VEuPathDB" id="FungiDB:BO70DRAFT_432632"/>
<feature type="compositionally biased region" description="Basic residues" evidence="1">
    <location>
        <begin position="662"/>
        <end position="672"/>
    </location>
</feature>
<feature type="compositionally biased region" description="Low complexity" evidence="1">
    <location>
        <begin position="826"/>
        <end position="836"/>
    </location>
</feature>
<feature type="region of interest" description="Disordered" evidence="1">
    <location>
        <begin position="804"/>
        <end position="964"/>
    </location>
</feature>
<feature type="region of interest" description="Disordered" evidence="1">
    <location>
        <begin position="192"/>
        <end position="242"/>
    </location>
</feature>
<reference evidence="3 4" key="1">
    <citation type="submission" date="2016-12" db="EMBL/GenBank/DDBJ databases">
        <title>The genomes of Aspergillus section Nigri reveals drivers in fungal speciation.</title>
        <authorList>
            <consortium name="DOE Joint Genome Institute"/>
            <person name="Vesth T.C."/>
            <person name="Nybo J."/>
            <person name="Theobald S."/>
            <person name="Brandl J."/>
            <person name="Frisvad J.C."/>
            <person name="Nielsen K.F."/>
            <person name="Lyhne E.K."/>
            <person name="Kogle M.E."/>
            <person name="Kuo A."/>
            <person name="Riley R."/>
            <person name="Clum A."/>
            <person name="Nolan M."/>
            <person name="Lipzen A."/>
            <person name="Salamov A."/>
            <person name="Henrissat B."/>
            <person name="Wiebenga A."/>
            <person name="De Vries R.P."/>
            <person name="Grigoriev I.V."/>
            <person name="Mortensen U.H."/>
            <person name="Andersen M.R."/>
            <person name="Baker S.E."/>
        </authorList>
    </citation>
    <scope>NUCLEOTIDE SEQUENCE [LARGE SCALE GENOMIC DNA]</scope>
    <source>
        <strain evidence="3 4">CBS 117.55</strain>
    </source>
</reference>
<feature type="compositionally biased region" description="Low complexity" evidence="1">
    <location>
        <begin position="769"/>
        <end position="779"/>
    </location>
</feature>
<protein>
    <recommendedName>
        <fullName evidence="2">t-SNARE coiled-coil homology domain-containing protein</fullName>
    </recommendedName>
</protein>
<feature type="compositionally biased region" description="Pro residues" evidence="1">
    <location>
        <begin position="816"/>
        <end position="825"/>
    </location>
</feature>
<dbReference type="InterPro" id="IPR000727">
    <property type="entry name" value="T_SNARE_dom"/>
</dbReference>
<comment type="caution">
    <text evidence="3">The sequence shown here is derived from an EMBL/GenBank/DDBJ whole genome shotgun (WGS) entry which is preliminary data.</text>
</comment>
<dbReference type="GeneID" id="37070577"/>
<feature type="region of interest" description="Disordered" evidence="1">
    <location>
        <begin position="1"/>
        <end position="104"/>
    </location>
</feature>
<gene>
    <name evidence="3" type="ORF">BO70DRAFT_432632</name>
</gene>
<sequence length="993" mass="107912">MSHLDGNAWKAKKEQLRLSGESGDGDQDSPGVKATPPGLSKLDYDAELALPMPKPRHDRPDNHKFDLPASGSSKGGIFGWGVNKNRSFTEPGAGTAPDKKTDKKSAFQAIRSKLSMKDLAKEFRKEIPPVSTMPKISSLALGIRDSGSSSDSYGRVRLPGATSSNFEVERLYTPRPKVTEVLQAQQPLSAPLFPTAGFPGPDEFSPKGVVVTSPTSVGSSGEKGVGIVVGGGNGHNSQGPEKFKHALISDHGNRVGEGPTSHHLEAVLLDGSSPAARTGEFKNSGQPEFVTTPRQRARSMKAEKGAGSSEAAAAMAASESFPLRNSEIARSYSPSVYDTLLSEKRTSDLPLRAGGNDSSIEEVSVCAPVRYSDATSEGFPDYRLSLITTTSSYMPSGQAQQQGGEASAFAGAPAGEGALDVTRHGGYAPTPPVPGYQNTNSLEEQLALHVKTIHHHVDDTANRLVKAVQDSNNWNMDQILKQVDALSEVAQLLGERAAAQSKIVQDTRQSTSDVQSQLQTIYQELRRMQSRMATQLREEIGKVRYDVHELQARVGPRNPAAEAVLAAGLQGPPLPLKKAQGEMGGGGGGEVRKSTKRDKEDGGKQQQNPSLDDSDIPTPKASRFNLRTDAIPPLVPGNGQVRPLAPSHGKGKAKDEKEPKTPVKKGFFHMRRQRDGDSHTGHSSSRPSHAHAHAHETQTRPVEPKPPVTPPSQTGPGINPQTVAQTSPSLIHPAMRTPQQQKVMDERKREEEHQRKVLLEHDIKRERLQQQTLQQQLRQRQLEQEEAQRKEALFQEQFFLKQLQQPHLQSHIQQAPPQPSRPAPQPLQQLPQQQAPQPAPRTKHPQYSDFPVPPLGLQASKHQHAATSASNLPVPASQSQSTGSKATRNMAASTSHSNVRPQTPRAHAGFDNPYPHFSKPGTSKDIKIDNDNDNDNDNNPFYPGPTIGCLQNTSPTTYSSPVPPVPIEYVNRHRDAYERGLENFKKDREDTLL</sequence>
<evidence type="ECO:0000313" key="4">
    <source>
        <dbReference type="Proteomes" id="UP000247233"/>
    </source>
</evidence>
<evidence type="ECO:0000313" key="3">
    <source>
        <dbReference type="EMBL" id="PWY69139.1"/>
    </source>
</evidence>
<organism evidence="3 4">
    <name type="scientific">Aspergillus heteromorphus CBS 117.55</name>
    <dbReference type="NCBI Taxonomy" id="1448321"/>
    <lineage>
        <taxon>Eukaryota</taxon>
        <taxon>Fungi</taxon>
        <taxon>Dikarya</taxon>
        <taxon>Ascomycota</taxon>
        <taxon>Pezizomycotina</taxon>
        <taxon>Eurotiomycetes</taxon>
        <taxon>Eurotiomycetidae</taxon>
        <taxon>Eurotiales</taxon>
        <taxon>Aspergillaceae</taxon>
        <taxon>Aspergillus</taxon>
        <taxon>Aspergillus subgen. Circumdati</taxon>
    </lineage>
</organism>
<accession>A0A317V6Q5</accession>
<dbReference type="PROSITE" id="PS50192">
    <property type="entry name" value="T_SNARE"/>
    <property type="match status" value="1"/>
</dbReference>
<dbReference type="AlphaFoldDB" id="A0A317V6Q5"/>
<feature type="compositionally biased region" description="Polar residues" evidence="1">
    <location>
        <begin position="719"/>
        <end position="729"/>
    </location>
</feature>
<feature type="region of interest" description="Disordered" evidence="1">
    <location>
        <begin position="571"/>
        <end position="787"/>
    </location>
</feature>
<feature type="compositionally biased region" description="Low complexity" evidence="1">
    <location>
        <begin position="206"/>
        <end position="220"/>
    </location>
</feature>